<dbReference type="RefSeq" id="WP_225252109.1">
    <property type="nucleotide sequence ID" value="NZ_JAIWIU010000203.1"/>
</dbReference>
<feature type="coiled-coil region" evidence="1">
    <location>
        <begin position="42"/>
        <end position="69"/>
    </location>
</feature>
<organism evidence="2 3">
    <name type="scientific">Vibrio tritonius</name>
    <dbReference type="NCBI Taxonomy" id="1435069"/>
    <lineage>
        <taxon>Bacteria</taxon>
        <taxon>Pseudomonadati</taxon>
        <taxon>Pseudomonadota</taxon>
        <taxon>Gammaproteobacteria</taxon>
        <taxon>Vibrionales</taxon>
        <taxon>Vibrionaceae</taxon>
        <taxon>Vibrio</taxon>
    </lineage>
</organism>
<proteinExistence type="predicted"/>
<protein>
    <submittedName>
        <fullName evidence="2">DNA repair protein</fullName>
    </submittedName>
</protein>
<comment type="caution">
    <text evidence="2">The sequence shown here is derived from an EMBL/GenBank/DDBJ whole genome shotgun (WGS) entry which is preliminary data.</text>
</comment>
<reference evidence="3" key="1">
    <citation type="submission" date="2023-07" db="EMBL/GenBank/DDBJ databases">
        <title>Molecular identification of indigenous halophilic bacteria isolated from red sea cost, biodegradation of synthetic dyes and assessment of degraded metabolite toxicity.</title>
        <authorList>
            <person name="Chaieb K."/>
            <person name="Altayb H.N."/>
        </authorList>
    </citation>
    <scope>NUCLEOTIDE SEQUENCE [LARGE SCALE GENOMIC DNA]</scope>
    <source>
        <strain evidence="3">K20</strain>
    </source>
</reference>
<feature type="coiled-coil region" evidence="1">
    <location>
        <begin position="161"/>
        <end position="188"/>
    </location>
</feature>
<keyword evidence="1" id="KW-0175">Coiled coil</keyword>
<dbReference type="Proteomes" id="UP001199044">
    <property type="component" value="Unassembled WGS sequence"/>
</dbReference>
<gene>
    <name evidence="2" type="ORF">LDJ79_22010</name>
</gene>
<keyword evidence="3" id="KW-1185">Reference proteome</keyword>
<sequence length="303" mass="35465">MGLGTWVSSKYKRTKEKLSACYDKAKSACSKTWNGFTGKKYTDEANALLDDVERRYESAKKNYEDHIARYSSSIEQKILTINRHKQALYQQHFIRFMELAKRLHNVTVKGQPFMDFFADDVLHYQVGHGVRSRDDIMLIDFEKMNWLETFAMVFTLGIFSRKKAKESLEQAKQEQARIEEEIVKMQAQQTKVKVIDESIDNVVIYFDQLITNYGKLLDRFEYGIQTQRLSQLSQFDSVIDMKLDFRLLPVVHLEEFRALFNLSLVLKQMANMSYLNESGELIDQDCQQASHVFELVQRQSMVA</sequence>
<evidence type="ECO:0000313" key="3">
    <source>
        <dbReference type="Proteomes" id="UP001199044"/>
    </source>
</evidence>
<evidence type="ECO:0000313" key="2">
    <source>
        <dbReference type="EMBL" id="MCA2018804.1"/>
    </source>
</evidence>
<evidence type="ECO:0000256" key="1">
    <source>
        <dbReference type="SAM" id="Coils"/>
    </source>
</evidence>
<accession>A0ABS7YX60</accession>
<dbReference type="EMBL" id="JAIWIU010000203">
    <property type="protein sequence ID" value="MCA2018804.1"/>
    <property type="molecule type" value="Genomic_DNA"/>
</dbReference>
<name>A0ABS7YX60_9VIBR</name>